<keyword evidence="3" id="KW-1185">Reference proteome</keyword>
<dbReference type="Proteomes" id="UP000003011">
    <property type="component" value="Unassembled WGS sequence"/>
</dbReference>
<feature type="coiled-coil region" evidence="1">
    <location>
        <begin position="291"/>
        <end position="347"/>
    </location>
</feature>
<reference evidence="2 3" key="1">
    <citation type="submission" date="2011-08" db="EMBL/GenBank/DDBJ databases">
        <title>The Genome Sequence of Johnsonella ignava ATCC 51276.</title>
        <authorList>
            <consortium name="The Broad Institute Genome Sequencing Platform"/>
            <person name="Earl A."/>
            <person name="Ward D."/>
            <person name="Feldgarden M."/>
            <person name="Gevers D."/>
            <person name="Izard J."/>
            <person name="Blanton J.M."/>
            <person name="Baranova O.V."/>
            <person name="Dewhirst F.E."/>
            <person name="Young S.K."/>
            <person name="Zeng Q."/>
            <person name="Gargeya S."/>
            <person name="Fitzgerald M."/>
            <person name="Haas B."/>
            <person name="Abouelleil A."/>
            <person name="Alvarado L."/>
            <person name="Arachchi H.M."/>
            <person name="Berlin A."/>
            <person name="Brown A."/>
            <person name="Chapman S.B."/>
            <person name="Chen Z."/>
            <person name="Dunbar C."/>
            <person name="Freedman E."/>
            <person name="Gearin G."/>
            <person name="Gellesch M."/>
            <person name="Goldberg J."/>
            <person name="Griggs A."/>
            <person name="Gujja S."/>
            <person name="Heiman D."/>
            <person name="Howarth C."/>
            <person name="Larson L."/>
            <person name="Lui A."/>
            <person name="MacDonald P.J.P."/>
            <person name="Montmayeur A."/>
            <person name="Murphy C."/>
            <person name="Neiman D."/>
            <person name="Pearson M."/>
            <person name="Priest M."/>
            <person name="Roberts A."/>
            <person name="Saif S."/>
            <person name="Shea T."/>
            <person name="Shenoy N."/>
            <person name="Sisk P."/>
            <person name="Stolte C."/>
            <person name="Sykes S."/>
            <person name="Wortman J."/>
            <person name="Nusbaum C."/>
            <person name="Birren B."/>
        </authorList>
    </citation>
    <scope>NUCLEOTIDE SEQUENCE [LARGE SCALE GENOMIC DNA]</scope>
    <source>
        <strain evidence="2 3">ATCC 51276</strain>
    </source>
</reference>
<organism evidence="2 3">
    <name type="scientific">Johnsonella ignava ATCC 51276</name>
    <dbReference type="NCBI Taxonomy" id="679200"/>
    <lineage>
        <taxon>Bacteria</taxon>
        <taxon>Bacillati</taxon>
        <taxon>Bacillota</taxon>
        <taxon>Clostridia</taxon>
        <taxon>Lachnospirales</taxon>
        <taxon>Lachnospiraceae</taxon>
        <taxon>Johnsonella</taxon>
    </lineage>
</organism>
<evidence type="ECO:0000313" key="3">
    <source>
        <dbReference type="Proteomes" id="UP000003011"/>
    </source>
</evidence>
<proteinExistence type="predicted"/>
<sequence>MLLFSTILDIKKAMGKDEFINSIIEWNKGSSDPDDIISGIEWIGDENTRFGKDSLWLEISYYKCRNIMAVRCEKTGSDGIVWDSDYIMNFDDMKLCIQLDRSYKEDTVFDDSDFSTPHYIAELIDKDYIENDEMLEVSDEPVLINESNIELITDLINGDIRYKLPVIYVSKTIFNTDPVDVNHLARCLKGIAHVLVQENRASNAKCRRMCYDNNEFNGAVGIYYPNPAILRKRYLYRTYNGSSGVLTGKIISTILRYSSSQNIEKLYTWYGVSNAMLSDTLNRQIEKRLAAEAARHSAEKARKSAEKARKSAEDEKEMVYESFDDELKKLKAQVDELSRHNDILRYENQGLREKVNSFSSVPVIYMGDEDELFSGEIKEIVISSLDEVLKKTEQKTRRWDVLNDIVINNEFKNTIEDKQKTVKRLFRGYECVSAMMRQELAAIGLELKEEGKHYKIVYYGDDRYWTTISKTPSDARSGRNIAHTIIKTML</sequence>
<accession>G5GFG6</accession>
<dbReference type="OrthoDB" id="6057646at2"/>
<comment type="caution">
    <text evidence="2">The sequence shown here is derived from an EMBL/GenBank/DDBJ whole genome shotgun (WGS) entry which is preliminary data.</text>
</comment>
<dbReference type="EMBL" id="ACZL01000007">
    <property type="protein sequence ID" value="EHI56443.1"/>
    <property type="molecule type" value="Genomic_DNA"/>
</dbReference>
<evidence type="ECO:0000256" key="1">
    <source>
        <dbReference type="SAM" id="Coils"/>
    </source>
</evidence>
<dbReference type="PATRIC" id="fig|679200.3.peg.327"/>
<keyword evidence="1" id="KW-0175">Coiled coil</keyword>
<evidence type="ECO:0000313" key="2">
    <source>
        <dbReference type="EMBL" id="EHI56443.1"/>
    </source>
</evidence>
<dbReference type="eggNOG" id="ENOG502Z8RR">
    <property type="taxonomic scope" value="Bacteria"/>
</dbReference>
<protein>
    <submittedName>
        <fullName evidence="2">Uncharacterized protein</fullName>
    </submittedName>
</protein>
<dbReference type="AlphaFoldDB" id="G5GFG6"/>
<dbReference type="STRING" id="679200.HMPREF9333_00305"/>
<name>G5GFG6_9FIRM</name>
<dbReference type="HOGENOM" id="CLU_045524_0_0_9"/>
<gene>
    <name evidence="2" type="ORF">HMPREF9333_00305</name>
</gene>
<dbReference type="RefSeq" id="WP_005539325.1">
    <property type="nucleotide sequence ID" value="NZ_JH378829.1"/>
</dbReference>